<protein>
    <recommendedName>
        <fullName evidence="1">Tail fibre protein gp37 trimerization region domain-containing protein</fullName>
    </recommendedName>
</protein>
<accession>A0A2D0J762</accession>
<dbReference type="AlphaFoldDB" id="A0A2D0J762"/>
<organism evidence="2 3">
    <name type="scientific">Xenorhabdus miraniensis</name>
    <dbReference type="NCBI Taxonomy" id="351674"/>
    <lineage>
        <taxon>Bacteria</taxon>
        <taxon>Pseudomonadati</taxon>
        <taxon>Pseudomonadota</taxon>
        <taxon>Gammaproteobacteria</taxon>
        <taxon>Enterobacterales</taxon>
        <taxon>Morganellaceae</taxon>
        <taxon>Xenorhabdus</taxon>
    </lineage>
</organism>
<reference evidence="2 3" key="1">
    <citation type="journal article" date="2017" name="Nat. Microbiol.">
        <title>Natural product diversity associated with the nematode symbionts Photorhabdus and Xenorhabdus.</title>
        <authorList>
            <person name="Tobias N.J."/>
            <person name="Wolff H."/>
            <person name="Djahanschiri B."/>
            <person name="Grundmann F."/>
            <person name="Kronenwerth M."/>
            <person name="Shi Y.M."/>
            <person name="Simonyi S."/>
            <person name="Grun P."/>
            <person name="Shapiro-Ilan D."/>
            <person name="Pidot S.J."/>
            <person name="Stinear T.P."/>
            <person name="Ebersberger I."/>
            <person name="Bode H.B."/>
        </authorList>
    </citation>
    <scope>NUCLEOTIDE SEQUENCE [LARGE SCALE GENOMIC DNA]</scope>
    <source>
        <strain evidence="2 3">DSM 17902</strain>
    </source>
</reference>
<dbReference type="EMBL" id="NITZ01000088">
    <property type="protein sequence ID" value="PHM39511.1"/>
    <property type="molecule type" value="Genomic_DNA"/>
</dbReference>
<proteinExistence type="predicted"/>
<sequence length="185" mass="20364">MELAKNAIPASAITQYSGNSPSHVMSQNTVTKSLNDKLDKTGGQITTNDQFLVLKNQSDGAANYIEAADANGNIRYRLGCMSSDSALQLVNVAGKTTLSIKNSAIYVNGFKLATEDRMDKNYVSKIRLIFSREIEIDRGIFPALKPGEVVTGVRGSTRDLYYEARNLRLHVIQYLVNNEWVTANA</sequence>
<gene>
    <name evidence="2" type="ORF">Xmir_04423</name>
</gene>
<dbReference type="Proteomes" id="UP000221980">
    <property type="component" value="Unassembled WGS sequence"/>
</dbReference>
<dbReference type="InterPro" id="IPR048388">
    <property type="entry name" value="Gp37_trimer"/>
</dbReference>
<evidence type="ECO:0000259" key="1">
    <source>
        <dbReference type="Pfam" id="PF20744"/>
    </source>
</evidence>
<name>A0A2D0J762_9GAMM</name>
<evidence type="ECO:0000313" key="2">
    <source>
        <dbReference type="EMBL" id="PHM39511.1"/>
    </source>
</evidence>
<feature type="domain" description="Tail fibre protein gp37 trimerization region" evidence="1">
    <location>
        <begin position="51"/>
        <end position="109"/>
    </location>
</feature>
<keyword evidence="3" id="KW-1185">Reference proteome</keyword>
<evidence type="ECO:0000313" key="3">
    <source>
        <dbReference type="Proteomes" id="UP000221980"/>
    </source>
</evidence>
<dbReference type="Gene3D" id="6.20.80.10">
    <property type="match status" value="1"/>
</dbReference>
<dbReference type="Pfam" id="PF20744">
    <property type="entry name" value="gp37_trimer"/>
    <property type="match status" value="1"/>
</dbReference>
<comment type="caution">
    <text evidence="2">The sequence shown here is derived from an EMBL/GenBank/DDBJ whole genome shotgun (WGS) entry which is preliminary data.</text>
</comment>